<proteinExistence type="predicted"/>
<accession>A0ABN7X812</accession>
<reference evidence="1 2" key="1">
    <citation type="submission" date="2021-06" db="EMBL/GenBank/DDBJ databases">
        <authorList>
            <person name="Kallberg Y."/>
            <person name="Tangrot J."/>
            <person name="Rosling A."/>
        </authorList>
    </citation>
    <scope>NUCLEOTIDE SEQUENCE [LARGE SCALE GENOMIC DNA]</scope>
    <source>
        <strain evidence="1 2">120-4 pot B 10/14</strain>
    </source>
</reference>
<name>A0ABN7X812_GIGMA</name>
<sequence>FEHILSTTTITRPNKRKQQLKAARAKKCAKKSCEQTDYEDLVWSDQDIDKRASNYFAVLLMASKNKNIWKFSSRPSTYVRGSKRTQRCKKAKLKKAAQYTQPIAAYFAPALTCESSTELYVSKEVESMELELESVDVESVESLELESVESVESLEVESVELLEVESTVDVSAEKDIDEKTKI</sequence>
<gene>
    <name evidence="1" type="ORF">GMARGA_LOCUS40180</name>
</gene>
<organism evidence="1 2">
    <name type="scientific">Gigaspora margarita</name>
    <dbReference type="NCBI Taxonomy" id="4874"/>
    <lineage>
        <taxon>Eukaryota</taxon>
        <taxon>Fungi</taxon>
        <taxon>Fungi incertae sedis</taxon>
        <taxon>Mucoromycota</taxon>
        <taxon>Glomeromycotina</taxon>
        <taxon>Glomeromycetes</taxon>
        <taxon>Diversisporales</taxon>
        <taxon>Gigasporaceae</taxon>
        <taxon>Gigaspora</taxon>
    </lineage>
</organism>
<evidence type="ECO:0000313" key="1">
    <source>
        <dbReference type="EMBL" id="CAG8850370.1"/>
    </source>
</evidence>
<dbReference type="Proteomes" id="UP000789901">
    <property type="component" value="Unassembled WGS sequence"/>
</dbReference>
<keyword evidence="2" id="KW-1185">Reference proteome</keyword>
<dbReference type="EMBL" id="CAJVQB010100729">
    <property type="protein sequence ID" value="CAG8850370.1"/>
    <property type="molecule type" value="Genomic_DNA"/>
</dbReference>
<protein>
    <submittedName>
        <fullName evidence="1">32872_t:CDS:1</fullName>
    </submittedName>
</protein>
<feature type="non-terminal residue" evidence="1">
    <location>
        <position position="182"/>
    </location>
</feature>
<feature type="non-terminal residue" evidence="1">
    <location>
        <position position="1"/>
    </location>
</feature>
<comment type="caution">
    <text evidence="1">The sequence shown here is derived from an EMBL/GenBank/DDBJ whole genome shotgun (WGS) entry which is preliminary data.</text>
</comment>
<evidence type="ECO:0000313" key="2">
    <source>
        <dbReference type="Proteomes" id="UP000789901"/>
    </source>
</evidence>